<dbReference type="CDD" id="cd06222">
    <property type="entry name" value="RNase_H_like"/>
    <property type="match status" value="1"/>
</dbReference>
<dbReference type="InterPro" id="IPR044730">
    <property type="entry name" value="RNase_H-like_dom_plant"/>
</dbReference>
<dbReference type="GO" id="GO:0006412">
    <property type="term" value="P:translation"/>
    <property type="evidence" value="ECO:0007669"/>
    <property type="project" value="InterPro"/>
</dbReference>
<evidence type="ECO:0000259" key="5">
    <source>
        <dbReference type="Pfam" id="PF03372"/>
    </source>
</evidence>
<evidence type="ECO:0000256" key="3">
    <source>
        <dbReference type="ARBA" id="ARBA00023274"/>
    </source>
</evidence>
<feature type="domain" description="Endonuclease/exonuclease/phosphatase" evidence="5">
    <location>
        <begin position="480"/>
        <end position="619"/>
    </location>
</feature>
<dbReference type="EMBL" id="UZAU01000225">
    <property type="status" value="NOT_ANNOTATED_CDS"/>
    <property type="molecule type" value="Genomic_DNA"/>
</dbReference>
<comment type="similarity">
    <text evidence="1">Belongs to the universal ribosomal protein uL4 family.</text>
</comment>
<reference evidence="8" key="2">
    <citation type="submission" date="2021-03" db="UniProtKB">
        <authorList>
            <consortium name="EnsemblPlants"/>
        </authorList>
    </citation>
    <scope>IDENTIFICATION</scope>
</reference>
<dbReference type="Pfam" id="PF14392">
    <property type="entry name" value="zf-CCHC_4"/>
    <property type="match status" value="1"/>
</dbReference>
<dbReference type="GO" id="GO:0003735">
    <property type="term" value="F:structural constituent of ribosome"/>
    <property type="evidence" value="ECO:0007669"/>
    <property type="project" value="InterPro"/>
</dbReference>
<keyword evidence="4" id="KW-0472">Membrane</keyword>
<dbReference type="Gene3D" id="3.40.1370.10">
    <property type="match status" value="1"/>
</dbReference>
<keyword evidence="2" id="KW-0689">Ribosomal protein</keyword>
<feature type="domain" description="Zinc knuckle CX2CX4HX4C" evidence="7">
    <location>
        <begin position="258"/>
        <end position="304"/>
    </location>
</feature>
<dbReference type="Pfam" id="PF03224">
    <property type="entry name" value="V-ATPase_H_N"/>
    <property type="match status" value="1"/>
</dbReference>
<evidence type="ECO:0000313" key="9">
    <source>
        <dbReference type="Proteomes" id="UP000596661"/>
    </source>
</evidence>
<name>A0A803NVG6_CANSA</name>
<dbReference type="GO" id="GO:0005840">
    <property type="term" value="C:ribosome"/>
    <property type="evidence" value="ECO:0007669"/>
    <property type="project" value="UniProtKB-KW"/>
</dbReference>
<evidence type="ECO:0000256" key="1">
    <source>
        <dbReference type="ARBA" id="ARBA00010528"/>
    </source>
</evidence>
<dbReference type="SUPFAM" id="SSF52166">
    <property type="entry name" value="Ribosomal protein L4"/>
    <property type="match status" value="1"/>
</dbReference>
<dbReference type="EnsemblPlants" id="evm.model.02.1885">
    <property type="protein sequence ID" value="cds.evm.model.02.1885"/>
    <property type="gene ID" value="evm.TU.02.1885"/>
</dbReference>
<evidence type="ECO:0000259" key="6">
    <source>
        <dbReference type="Pfam" id="PF13456"/>
    </source>
</evidence>
<dbReference type="InterPro" id="IPR025836">
    <property type="entry name" value="Zn_knuckle_CX2CX4HX4C"/>
</dbReference>
<accession>A0A803NVG6</accession>
<dbReference type="Pfam" id="PF13456">
    <property type="entry name" value="RVT_3"/>
    <property type="match status" value="1"/>
</dbReference>
<protein>
    <submittedName>
        <fullName evidence="8">Uncharacterized protein</fullName>
    </submittedName>
</protein>
<feature type="transmembrane region" description="Helical" evidence="4">
    <location>
        <begin position="122"/>
        <end position="142"/>
    </location>
</feature>
<dbReference type="GO" id="GO:0000221">
    <property type="term" value="C:vacuolar proton-transporting V-type ATPase, V1 domain"/>
    <property type="evidence" value="ECO:0007669"/>
    <property type="project" value="InterPro"/>
</dbReference>
<organism evidence="8 9">
    <name type="scientific">Cannabis sativa</name>
    <name type="common">Hemp</name>
    <name type="synonym">Marijuana</name>
    <dbReference type="NCBI Taxonomy" id="3483"/>
    <lineage>
        <taxon>Eukaryota</taxon>
        <taxon>Viridiplantae</taxon>
        <taxon>Streptophyta</taxon>
        <taxon>Embryophyta</taxon>
        <taxon>Tracheophyta</taxon>
        <taxon>Spermatophyta</taxon>
        <taxon>Magnoliopsida</taxon>
        <taxon>eudicotyledons</taxon>
        <taxon>Gunneridae</taxon>
        <taxon>Pentapetalae</taxon>
        <taxon>rosids</taxon>
        <taxon>fabids</taxon>
        <taxon>Rosales</taxon>
        <taxon>Cannabaceae</taxon>
        <taxon>Cannabis</taxon>
    </lineage>
</organism>
<dbReference type="Gene3D" id="3.30.420.10">
    <property type="entry name" value="Ribonuclease H-like superfamily/Ribonuclease H"/>
    <property type="match status" value="1"/>
</dbReference>
<dbReference type="Proteomes" id="UP000596661">
    <property type="component" value="Chromosome 2"/>
</dbReference>
<dbReference type="SUPFAM" id="SSF56219">
    <property type="entry name" value="DNase I-like"/>
    <property type="match status" value="1"/>
</dbReference>
<dbReference type="InterPro" id="IPR012337">
    <property type="entry name" value="RNaseH-like_sf"/>
</dbReference>
<dbReference type="GO" id="GO:0003676">
    <property type="term" value="F:nucleic acid binding"/>
    <property type="evidence" value="ECO:0007669"/>
    <property type="project" value="InterPro"/>
</dbReference>
<dbReference type="Gene3D" id="3.60.10.10">
    <property type="entry name" value="Endonuclease/exonuclease/phosphatase"/>
    <property type="match status" value="1"/>
</dbReference>
<dbReference type="InterPro" id="IPR023574">
    <property type="entry name" value="Ribosomal_uL4_dom_sf"/>
</dbReference>
<dbReference type="GO" id="GO:1990904">
    <property type="term" value="C:ribonucleoprotein complex"/>
    <property type="evidence" value="ECO:0007669"/>
    <property type="project" value="UniProtKB-KW"/>
</dbReference>
<dbReference type="InterPro" id="IPR036397">
    <property type="entry name" value="RNaseH_sf"/>
</dbReference>
<dbReference type="InterPro" id="IPR005135">
    <property type="entry name" value="Endo/exonuclease/phosphatase"/>
</dbReference>
<feature type="domain" description="RNase H type-1" evidence="6">
    <location>
        <begin position="1119"/>
        <end position="1197"/>
    </location>
</feature>
<dbReference type="GO" id="GO:0046961">
    <property type="term" value="F:proton-transporting ATPase activity, rotational mechanism"/>
    <property type="evidence" value="ECO:0007669"/>
    <property type="project" value="InterPro"/>
</dbReference>
<evidence type="ECO:0000259" key="7">
    <source>
        <dbReference type="Pfam" id="PF14392"/>
    </source>
</evidence>
<dbReference type="GO" id="GO:0004523">
    <property type="term" value="F:RNA-DNA hybrid ribonuclease activity"/>
    <property type="evidence" value="ECO:0007669"/>
    <property type="project" value="InterPro"/>
</dbReference>
<sequence>MNNSQFVQEKSCKILTSIVSARQKSINGETSNLKKTSPNTNDVLKCLVNWLCAELQLKKPLPSNLSRSSPTAISCLATLLKEPVVKAFFVHSNGVRLLVPFINPPFIQPSIQFIKHHIDGRFILLCVGLCCASVFVGSWFLMASSSSMVNDLEDCYANIQLEEEEDEVLLCDFTADVGQPIDDRWCLVGKFLTSRVIDFLAMQHTMASLWQPGKGMPGFMSDTVVRNVANYIGIYVKSDPKNFNGIWRNYLRVRTSKDIEKPLKRRMKLKRPDGDWLWTNFKYEFLPTFCFICGIIGHSERFCHRIYDTPLESISKPYGLWVKADPPRKNKLIGARWLRTGTDADAQFFDVGGNGGDNSFNDAVNTSTLNQGVIDNNGKDTAADSMQTYHVNMGNRYNLNVENNQGEIGVDLARGNDFGRKDLNDRNDMEKVNPQQESIKIIDSKRRRIDTHGKEIMKEDEVEIFDGVGVGSKNGSLYSHDYIDVQVTNPNGFVWRLTGCYGEPNRSLRFRIWNLLRTLSADNNLPWCVIGDLNNVVSQDDKKGGAPYPDWLLEGFNQALIDSRLCDLSLSGYPYTWEKGRGSLNWIEVRLDRALVSQSWLSAFNSDTLTNLEVSSSDHSPIILVPTVSDVFSAIKQFRFENSWLREPLCFQIVQDSWGNDNSVEIMEKIRLCGQNLETWGKNLTGSFKKRIGFWKKKIAQFKGSRDADDISAYNEAEKQLFEIYAQREVFWRQRSKQLWLRDGDNNSRYFHASATTRQKNNAITKLQGPNGVWCDWNSGLNHVIQSYFEELFCSSNVHLAGVVDNIRPSLTAQQNVDLLASVTEEEEVKAALFQMHPEKSPGPDGMTPGFFQKCWSIVKKDVVALGLNSSSICQSMGIQEAGENSSYLGLPCTSGRNKNVVFGFLKDKASKRIMSWEGRHKHKGGLGFKDLRQYNIALLGKQAWRLLVHDSTLVSKVFKARYFPNGSFLSASLGNNPSYVWRSIFEAKDLIMAGARRSIASGIQTLILGDPWLPDVEDPYVHSIHPGLVNQTVASLMCVQSKQWDKEIIEDLFDLRSNNLMWNQKNTTAAEEVLSARTHLYQWQNAQQTKGEPPLSHFEVGREVEHWTKPTESMVKVNVDGATFEATNAFGYGFISRNTNGAIIEARCSSKSGNSSPKTVEVLGIKEALSWIKGKTWSKVVIESDCLVAVQAIHTKVVLPSLFASDLIGKLGSKPPRWDPYRVGKSTTTQATRSHTTTPMYSEGAKLVKAFRNIPGVDIVKVERLTLLKHVPNSRLRRFVI</sequence>
<keyword evidence="3" id="KW-0687">Ribonucleoprotein</keyword>
<evidence type="ECO:0000313" key="8">
    <source>
        <dbReference type="EnsemblPlants" id="cds.evm.model.02.1885"/>
    </source>
</evidence>
<dbReference type="SUPFAM" id="SSF53098">
    <property type="entry name" value="Ribonuclease H-like"/>
    <property type="match status" value="1"/>
</dbReference>
<dbReference type="PANTHER" id="PTHR33710:SF71">
    <property type="entry name" value="ENDONUCLEASE_EXONUCLEASE_PHOSPHATASE DOMAIN-CONTAINING PROTEIN"/>
    <property type="match status" value="1"/>
</dbReference>
<dbReference type="Gramene" id="evm.model.02.1885">
    <property type="protein sequence ID" value="cds.evm.model.02.1885"/>
    <property type="gene ID" value="evm.TU.02.1885"/>
</dbReference>
<reference evidence="8" key="1">
    <citation type="submission" date="2018-11" db="EMBL/GenBank/DDBJ databases">
        <authorList>
            <person name="Grassa J C."/>
        </authorList>
    </citation>
    <scope>NUCLEOTIDE SEQUENCE [LARGE SCALE GENOMIC DNA]</scope>
</reference>
<dbReference type="InterPro" id="IPR036691">
    <property type="entry name" value="Endo/exonu/phosph_ase_sf"/>
</dbReference>
<dbReference type="InterPro" id="IPR002156">
    <property type="entry name" value="RNaseH_domain"/>
</dbReference>
<dbReference type="InterPro" id="IPR004908">
    <property type="entry name" value="ATPase_V1-cplx_hsu"/>
</dbReference>
<evidence type="ECO:0000256" key="4">
    <source>
        <dbReference type="SAM" id="Phobius"/>
    </source>
</evidence>
<keyword evidence="4" id="KW-0812">Transmembrane</keyword>
<keyword evidence="4" id="KW-1133">Transmembrane helix</keyword>
<dbReference type="PANTHER" id="PTHR33710">
    <property type="entry name" value="BNAC02G09200D PROTEIN"/>
    <property type="match status" value="1"/>
</dbReference>
<evidence type="ECO:0000256" key="2">
    <source>
        <dbReference type="ARBA" id="ARBA00022980"/>
    </source>
</evidence>
<keyword evidence="9" id="KW-1185">Reference proteome</keyword>
<proteinExistence type="inferred from homology"/>
<dbReference type="Pfam" id="PF03372">
    <property type="entry name" value="Exo_endo_phos"/>
    <property type="match status" value="1"/>
</dbReference>